<feature type="region of interest" description="Disordered" evidence="9">
    <location>
        <begin position="72"/>
        <end position="106"/>
    </location>
</feature>
<name>A0A5A7Q0B9_STRAF</name>
<keyword evidence="2" id="KW-0150">Chloroplast</keyword>
<dbReference type="Proteomes" id="UP000325081">
    <property type="component" value="Unassembled WGS sequence"/>
</dbReference>
<dbReference type="GO" id="GO:0045087">
    <property type="term" value="P:innate immune response"/>
    <property type="evidence" value="ECO:0007669"/>
    <property type="project" value="UniProtKB-ARBA"/>
</dbReference>
<proteinExistence type="predicted"/>
<reference evidence="12" key="1">
    <citation type="journal article" date="2019" name="Curr. Biol.">
        <title>Genome Sequence of Striga asiatica Provides Insight into the Evolution of Plant Parasitism.</title>
        <authorList>
            <person name="Yoshida S."/>
            <person name="Kim S."/>
            <person name="Wafula E.K."/>
            <person name="Tanskanen J."/>
            <person name="Kim Y.M."/>
            <person name="Honaas L."/>
            <person name="Yang Z."/>
            <person name="Spallek T."/>
            <person name="Conn C.E."/>
            <person name="Ichihashi Y."/>
            <person name="Cheong K."/>
            <person name="Cui S."/>
            <person name="Der J.P."/>
            <person name="Gundlach H."/>
            <person name="Jiao Y."/>
            <person name="Hori C."/>
            <person name="Ishida J.K."/>
            <person name="Kasahara H."/>
            <person name="Kiba T."/>
            <person name="Kim M.S."/>
            <person name="Koo N."/>
            <person name="Laohavisit A."/>
            <person name="Lee Y.H."/>
            <person name="Lumba S."/>
            <person name="McCourt P."/>
            <person name="Mortimer J.C."/>
            <person name="Mutuku J.M."/>
            <person name="Nomura T."/>
            <person name="Sasaki-Sekimoto Y."/>
            <person name="Seto Y."/>
            <person name="Wang Y."/>
            <person name="Wakatake T."/>
            <person name="Sakakibara H."/>
            <person name="Demura T."/>
            <person name="Yamaguchi S."/>
            <person name="Yoneyama K."/>
            <person name="Manabe R.I."/>
            <person name="Nelson D.C."/>
            <person name="Schulman A.H."/>
            <person name="Timko M.P."/>
            <person name="dePamphilis C.W."/>
            <person name="Choi D."/>
            <person name="Shirasu K."/>
        </authorList>
    </citation>
    <scope>NUCLEOTIDE SEQUENCE [LARGE SCALE GENOMIC DNA]</scope>
    <source>
        <strain evidence="12">cv. UVA1</strain>
    </source>
</reference>
<evidence type="ECO:0000256" key="7">
    <source>
        <dbReference type="ARBA" id="ARBA00023274"/>
    </source>
</evidence>
<dbReference type="GO" id="GO:0009451">
    <property type="term" value="P:RNA modification"/>
    <property type="evidence" value="ECO:0007669"/>
    <property type="project" value="UniProtKB-ARBA"/>
</dbReference>
<keyword evidence="6 8" id="KW-0694">RNA-binding</keyword>
<feature type="compositionally biased region" description="Acidic residues" evidence="9">
    <location>
        <begin position="72"/>
        <end position="83"/>
    </location>
</feature>
<comment type="subcellular location">
    <subcellularLocation>
        <location evidence="1">Plastid</location>
        <location evidence="1">Chloroplast</location>
    </subcellularLocation>
</comment>
<dbReference type="InterPro" id="IPR048289">
    <property type="entry name" value="RRM2_NsCP33-like"/>
</dbReference>
<evidence type="ECO:0000313" key="11">
    <source>
        <dbReference type="EMBL" id="GER38464.1"/>
    </source>
</evidence>
<dbReference type="InterPro" id="IPR002343">
    <property type="entry name" value="Hud_Sxl_RNA"/>
</dbReference>
<keyword evidence="12" id="KW-1185">Reference proteome</keyword>
<evidence type="ECO:0000256" key="2">
    <source>
        <dbReference type="ARBA" id="ARBA00022528"/>
    </source>
</evidence>
<dbReference type="PRINTS" id="PR00961">
    <property type="entry name" value="HUDSXLRNA"/>
</dbReference>
<dbReference type="SMART" id="SM00360">
    <property type="entry name" value="RRM"/>
    <property type="match status" value="2"/>
</dbReference>
<dbReference type="FunFam" id="3.30.70.330:FF:000268">
    <property type="entry name" value="31 kDa ribonucleoprotein, chloroplastic"/>
    <property type="match status" value="1"/>
</dbReference>
<dbReference type="AlphaFoldDB" id="A0A5A7Q0B9"/>
<comment type="caution">
    <text evidence="11">The sequence shown here is derived from an EMBL/GenBank/DDBJ whole genome shotgun (WGS) entry which is preliminary data.</text>
</comment>
<evidence type="ECO:0000256" key="5">
    <source>
        <dbReference type="ARBA" id="ARBA00022737"/>
    </source>
</evidence>
<keyword evidence="4" id="KW-0507">mRNA processing</keyword>
<dbReference type="OrthoDB" id="439808at2759"/>
<dbReference type="GO" id="GO:1901259">
    <property type="term" value="P:chloroplast rRNA processing"/>
    <property type="evidence" value="ECO:0007669"/>
    <property type="project" value="TreeGrafter"/>
</dbReference>
<dbReference type="PROSITE" id="PS50102">
    <property type="entry name" value="RRM"/>
    <property type="match status" value="2"/>
</dbReference>
<dbReference type="InterPro" id="IPR012677">
    <property type="entry name" value="Nucleotide-bd_a/b_plait_sf"/>
</dbReference>
<protein>
    <submittedName>
        <fullName evidence="11">RNA-binding family protein</fullName>
    </submittedName>
</protein>
<sequence>MSFAVKALANPAPAHAPSVFSISRASYTNPCLSIPFKPIKFNLSCSHPSFVCLKKKEPVVRVSVVAAQNEENDPVALEEQEEGFDGKLDWDSSESDAEGGESVGYAKPNEDAKLYVGNLPYNVTSENLAQLFQEAGVVDMAEVIYNKDTEQSRGFAFVTMSTVEEAERAVEMFHRYDIGGRLLTVNIALPKGSKPERPPRVVESGSKIYVGNLPWSVDDSRLEEVFSEHGKVVSARVVYDRESGRSRGFGFVEMSSEAEMNEAISNLDGETLDGRSIRVNVADSARRSF</sequence>
<dbReference type="CDD" id="cd21608">
    <property type="entry name" value="RRM2_NsCP33_like"/>
    <property type="match status" value="1"/>
</dbReference>
<dbReference type="PANTHER" id="PTHR48025">
    <property type="entry name" value="OS02G0815200 PROTEIN"/>
    <property type="match status" value="1"/>
</dbReference>
<dbReference type="InterPro" id="IPR050502">
    <property type="entry name" value="Euk_RNA-bind_prot"/>
</dbReference>
<feature type="domain" description="RRM" evidence="10">
    <location>
        <begin position="206"/>
        <end position="284"/>
    </location>
</feature>
<dbReference type="SUPFAM" id="SSF54928">
    <property type="entry name" value="RNA-binding domain, RBD"/>
    <property type="match status" value="2"/>
</dbReference>
<dbReference type="GO" id="GO:1990904">
    <property type="term" value="C:ribonucleoprotein complex"/>
    <property type="evidence" value="ECO:0007669"/>
    <property type="project" value="UniProtKB-KW"/>
</dbReference>
<evidence type="ECO:0000256" key="3">
    <source>
        <dbReference type="ARBA" id="ARBA00022640"/>
    </source>
</evidence>
<evidence type="ECO:0000259" key="10">
    <source>
        <dbReference type="PROSITE" id="PS50102"/>
    </source>
</evidence>
<dbReference type="InterPro" id="IPR000504">
    <property type="entry name" value="RRM_dom"/>
</dbReference>
<gene>
    <name evidence="11" type="ORF">STAS_14987</name>
</gene>
<evidence type="ECO:0000256" key="8">
    <source>
        <dbReference type="PROSITE-ProRule" id="PRU00176"/>
    </source>
</evidence>
<dbReference type="EMBL" id="BKCP01005516">
    <property type="protein sequence ID" value="GER38464.1"/>
    <property type="molecule type" value="Genomic_DNA"/>
</dbReference>
<dbReference type="GO" id="GO:0008266">
    <property type="term" value="F:poly(U) RNA binding"/>
    <property type="evidence" value="ECO:0007669"/>
    <property type="project" value="UniProtKB-ARBA"/>
</dbReference>
<dbReference type="PANTHER" id="PTHR48025:SF3">
    <property type="entry name" value="31 KDA RIBONUCLEOPROTEIN, CHLOROPLASTIC-RELATED"/>
    <property type="match status" value="1"/>
</dbReference>
<accession>A0A5A7Q0B9</accession>
<dbReference type="Pfam" id="PF00076">
    <property type="entry name" value="RRM_1"/>
    <property type="match status" value="2"/>
</dbReference>
<evidence type="ECO:0000256" key="6">
    <source>
        <dbReference type="ARBA" id="ARBA00022884"/>
    </source>
</evidence>
<dbReference type="InterPro" id="IPR035979">
    <property type="entry name" value="RBD_domain_sf"/>
</dbReference>
<dbReference type="GO" id="GO:0006397">
    <property type="term" value="P:mRNA processing"/>
    <property type="evidence" value="ECO:0007669"/>
    <property type="project" value="UniProtKB-KW"/>
</dbReference>
<keyword evidence="7" id="KW-0687">Ribonucleoprotein</keyword>
<evidence type="ECO:0000256" key="1">
    <source>
        <dbReference type="ARBA" id="ARBA00004229"/>
    </source>
</evidence>
<keyword evidence="3" id="KW-0934">Plastid</keyword>
<dbReference type="GO" id="GO:0003729">
    <property type="term" value="F:mRNA binding"/>
    <property type="evidence" value="ECO:0007669"/>
    <property type="project" value="UniProtKB-ARBA"/>
</dbReference>
<feature type="domain" description="RRM" evidence="10">
    <location>
        <begin position="112"/>
        <end position="190"/>
    </location>
</feature>
<evidence type="ECO:0000256" key="9">
    <source>
        <dbReference type="SAM" id="MobiDB-lite"/>
    </source>
</evidence>
<organism evidence="11 12">
    <name type="scientific">Striga asiatica</name>
    <name type="common">Asiatic witchweed</name>
    <name type="synonym">Buchnera asiatica</name>
    <dbReference type="NCBI Taxonomy" id="4170"/>
    <lineage>
        <taxon>Eukaryota</taxon>
        <taxon>Viridiplantae</taxon>
        <taxon>Streptophyta</taxon>
        <taxon>Embryophyta</taxon>
        <taxon>Tracheophyta</taxon>
        <taxon>Spermatophyta</taxon>
        <taxon>Magnoliopsida</taxon>
        <taxon>eudicotyledons</taxon>
        <taxon>Gunneridae</taxon>
        <taxon>Pentapetalae</taxon>
        <taxon>asterids</taxon>
        <taxon>lamiids</taxon>
        <taxon>Lamiales</taxon>
        <taxon>Orobanchaceae</taxon>
        <taxon>Buchnereae</taxon>
        <taxon>Striga</taxon>
    </lineage>
</organism>
<evidence type="ECO:0000313" key="12">
    <source>
        <dbReference type="Proteomes" id="UP000325081"/>
    </source>
</evidence>
<keyword evidence="5" id="KW-0677">Repeat</keyword>
<evidence type="ECO:0000256" key="4">
    <source>
        <dbReference type="ARBA" id="ARBA00022664"/>
    </source>
</evidence>
<dbReference type="GO" id="GO:0009535">
    <property type="term" value="C:chloroplast thylakoid membrane"/>
    <property type="evidence" value="ECO:0007669"/>
    <property type="project" value="TreeGrafter"/>
</dbReference>
<dbReference type="Gene3D" id="3.30.70.330">
    <property type="match status" value="2"/>
</dbReference>